<keyword evidence="1" id="KW-1133">Transmembrane helix</keyword>
<feature type="transmembrane region" description="Helical" evidence="1">
    <location>
        <begin position="126"/>
        <end position="145"/>
    </location>
</feature>
<proteinExistence type="predicted"/>
<organism evidence="2 3">
    <name type="scientific">Pseudolysobacter antarcticus</name>
    <dbReference type="NCBI Taxonomy" id="2511995"/>
    <lineage>
        <taxon>Bacteria</taxon>
        <taxon>Pseudomonadati</taxon>
        <taxon>Pseudomonadota</taxon>
        <taxon>Gammaproteobacteria</taxon>
        <taxon>Lysobacterales</taxon>
        <taxon>Rhodanobacteraceae</taxon>
        <taxon>Pseudolysobacter</taxon>
    </lineage>
</organism>
<evidence type="ECO:0008006" key="4">
    <source>
        <dbReference type="Google" id="ProtNLM"/>
    </source>
</evidence>
<name>A0A411HP13_9GAMM</name>
<reference evidence="2 3" key="1">
    <citation type="submission" date="2019-01" db="EMBL/GenBank/DDBJ databases">
        <title>Pseudolysobacter antarctica gen. nov., sp. nov., isolated from Fildes Peninsula, Antarctica.</title>
        <authorList>
            <person name="Wei Z."/>
            <person name="Peng F."/>
        </authorList>
    </citation>
    <scope>NUCLEOTIDE SEQUENCE [LARGE SCALE GENOMIC DNA]</scope>
    <source>
        <strain evidence="2 3">AQ6-296</strain>
    </source>
</reference>
<dbReference type="RefSeq" id="WP_129835995.1">
    <property type="nucleotide sequence ID" value="NZ_CP035704.1"/>
</dbReference>
<evidence type="ECO:0000256" key="1">
    <source>
        <dbReference type="SAM" id="Phobius"/>
    </source>
</evidence>
<feature type="transmembrane region" description="Helical" evidence="1">
    <location>
        <begin position="157"/>
        <end position="178"/>
    </location>
</feature>
<evidence type="ECO:0000313" key="2">
    <source>
        <dbReference type="EMBL" id="QBB72227.1"/>
    </source>
</evidence>
<gene>
    <name evidence="2" type="ORF">ELE36_18675</name>
</gene>
<feature type="transmembrane region" description="Helical" evidence="1">
    <location>
        <begin position="190"/>
        <end position="217"/>
    </location>
</feature>
<protein>
    <recommendedName>
        <fullName evidence="4">YfhO family protein</fullName>
    </recommendedName>
</protein>
<dbReference type="EMBL" id="CP035704">
    <property type="protein sequence ID" value="QBB72227.1"/>
    <property type="molecule type" value="Genomic_DNA"/>
</dbReference>
<accession>A0A411HP13</accession>
<feature type="transmembrane region" description="Helical" evidence="1">
    <location>
        <begin position="358"/>
        <end position="379"/>
    </location>
</feature>
<keyword evidence="1" id="KW-0812">Transmembrane</keyword>
<dbReference type="KEGG" id="xbc:ELE36_18675"/>
<keyword evidence="3" id="KW-1185">Reference proteome</keyword>
<feature type="transmembrane region" description="Helical" evidence="1">
    <location>
        <begin position="81"/>
        <end position="114"/>
    </location>
</feature>
<feature type="transmembrane region" description="Helical" evidence="1">
    <location>
        <begin position="12"/>
        <end position="35"/>
    </location>
</feature>
<keyword evidence="1" id="KW-0472">Membrane</keyword>
<dbReference type="Proteomes" id="UP000291562">
    <property type="component" value="Chromosome"/>
</dbReference>
<sequence length="699" mass="77095">MTEQTIPTLFQRYAILVLDLLLVLIVTAYTAALYFSHAGAAAALNSDSVMPYVLFDDLVRHRGRFDAWVFPEAPFWLPDQLLIWGIYAAIGNLFHAIYVYAVIQAALYLLAVRWILRLLHESHGRIVWLLWILIWLITTAIGATVESGWFQYFHSYVFLPNNHAGTYLGAVVGLGLLLRGQRRTDNTTLVFLAVLSVGMLISDRLFALQFIAPALLLVCLPGDQRWRRWRIKMAIVLASLLLLSEVIRRLCDYNFLGIHASGDTALWRGGGGAVMVTRDFATLASTDPVSASYEFIAFGALIWCCARAWHRRNAISIVDAQQKFAVLGVFVAGSILLPLVAVVVLARHTALRDFRYDQSLALSGVMLAILITPAVIAVWQKRSAHIIAGAIVVCAGILAATITLEPERLFDFHTSQLACIRQAQQKYQLHFGFAQYWNAMSRMAQIPDLVVAPLLPNLKPHAYLNLNLDWFAPSNKAAAPSFEFIEESGLDPALLDTAFGTPVARVICPESKLRIYAADTGLLARLYLRESWLADRRLILSGHTSVPAAAWAKIPAQARADTVVVAGHYAIPAVVLAGTAYKTSIRLDDWPAYGIHAPTTFIAGTPFDVARSKNIWIDYQLQAKTRDAGLRWKVFALDKSGASLRTLGSGNLPPTADADQRELLNFATAPQDTDALGIEVQARGDIDARVYALGWGNPP</sequence>
<evidence type="ECO:0000313" key="3">
    <source>
        <dbReference type="Proteomes" id="UP000291562"/>
    </source>
</evidence>
<feature type="transmembrane region" description="Helical" evidence="1">
    <location>
        <begin position="386"/>
        <end position="404"/>
    </location>
</feature>
<feature type="transmembrane region" description="Helical" evidence="1">
    <location>
        <begin position="324"/>
        <end position="346"/>
    </location>
</feature>
<dbReference type="AlphaFoldDB" id="A0A411HP13"/>